<dbReference type="InterPro" id="IPR008928">
    <property type="entry name" value="6-hairpin_glycosidase_sf"/>
</dbReference>
<dbReference type="NCBIfam" id="TIGR01509">
    <property type="entry name" value="HAD-SF-IA-v3"/>
    <property type="match status" value="1"/>
</dbReference>
<dbReference type="Proteomes" id="UP000297403">
    <property type="component" value="Unassembled WGS sequence"/>
</dbReference>
<evidence type="ECO:0000313" key="7">
    <source>
        <dbReference type="Proteomes" id="UP000297403"/>
    </source>
</evidence>
<evidence type="ECO:0000259" key="3">
    <source>
        <dbReference type="Pfam" id="PF03632"/>
    </source>
</evidence>
<dbReference type="Pfam" id="PF00702">
    <property type="entry name" value="Hydrolase"/>
    <property type="match status" value="1"/>
</dbReference>
<dbReference type="EMBL" id="SOFY01000021">
    <property type="protein sequence ID" value="TFC50200.1"/>
    <property type="molecule type" value="Genomic_DNA"/>
</dbReference>
<dbReference type="PANTHER" id="PTHR11051">
    <property type="entry name" value="GLYCOSYL HYDROLASE-RELATED"/>
    <property type="match status" value="1"/>
</dbReference>
<reference evidence="6 7" key="1">
    <citation type="submission" date="2019-03" db="EMBL/GenBank/DDBJ databases">
        <title>Genomics of glacier-inhabiting Cryobacterium strains.</title>
        <authorList>
            <person name="Liu Q."/>
            <person name="Xin Y.-H."/>
        </authorList>
    </citation>
    <scope>NUCLEOTIDE SEQUENCE [LARGE SCALE GENOMIC DNA]</scope>
    <source>
        <strain evidence="7">TMT1-22</strain>
    </source>
</reference>
<evidence type="ECO:0000259" key="5">
    <source>
        <dbReference type="Pfam" id="PF03636"/>
    </source>
</evidence>
<dbReference type="InterPro" id="IPR005194">
    <property type="entry name" value="Glyco_hydro_65_C"/>
</dbReference>
<accession>A0AAQ2HG94</accession>
<dbReference type="Pfam" id="PF03632">
    <property type="entry name" value="Glyco_hydro_65m"/>
    <property type="match status" value="1"/>
</dbReference>
<dbReference type="InterPro" id="IPR011013">
    <property type="entry name" value="Gal_mutarotase_sf_dom"/>
</dbReference>
<evidence type="ECO:0000256" key="2">
    <source>
        <dbReference type="SAM" id="MobiDB-lite"/>
    </source>
</evidence>
<dbReference type="InterPro" id="IPR036412">
    <property type="entry name" value="HAD-like_sf"/>
</dbReference>
<dbReference type="SUPFAM" id="SSF74650">
    <property type="entry name" value="Galactose mutarotase-like"/>
    <property type="match status" value="1"/>
</dbReference>
<feature type="domain" description="Glycoside hydrolase family 65 N-terminal" evidence="5">
    <location>
        <begin position="287"/>
        <end position="543"/>
    </location>
</feature>
<evidence type="ECO:0000259" key="4">
    <source>
        <dbReference type="Pfam" id="PF03633"/>
    </source>
</evidence>
<dbReference type="InterPro" id="IPR023214">
    <property type="entry name" value="HAD_sf"/>
</dbReference>
<gene>
    <name evidence="6" type="ORF">E3O49_04945</name>
</gene>
<dbReference type="Gene3D" id="1.50.10.10">
    <property type="match status" value="1"/>
</dbReference>
<dbReference type="Pfam" id="PF03633">
    <property type="entry name" value="Glyco_hydro_65C"/>
    <property type="match status" value="1"/>
</dbReference>
<dbReference type="Gene3D" id="2.60.420.10">
    <property type="entry name" value="Maltose phosphorylase, domain 3"/>
    <property type="match status" value="1"/>
</dbReference>
<dbReference type="InterPro" id="IPR012341">
    <property type="entry name" value="6hp_glycosidase-like_sf"/>
</dbReference>
<keyword evidence="6" id="KW-0378">Hydrolase</keyword>
<dbReference type="PANTHER" id="PTHR11051:SF8">
    <property type="entry name" value="PROTEIN-GLUCOSYLGALACTOSYLHYDROXYLYSINE GLUCOSIDASE"/>
    <property type="match status" value="1"/>
</dbReference>
<dbReference type="SUPFAM" id="SSF48208">
    <property type="entry name" value="Six-hairpin glycosidases"/>
    <property type="match status" value="1"/>
</dbReference>
<dbReference type="InterPro" id="IPR023198">
    <property type="entry name" value="PGP-like_dom2"/>
</dbReference>
<dbReference type="Gene3D" id="3.40.50.1000">
    <property type="entry name" value="HAD superfamily/HAD-like"/>
    <property type="match status" value="1"/>
</dbReference>
<dbReference type="GO" id="GO:0016757">
    <property type="term" value="F:glycosyltransferase activity"/>
    <property type="evidence" value="ECO:0007669"/>
    <property type="project" value="UniProtKB-ARBA"/>
</dbReference>
<evidence type="ECO:0000313" key="6">
    <source>
        <dbReference type="EMBL" id="TFC50200.1"/>
    </source>
</evidence>
<proteinExistence type="predicted"/>
<dbReference type="GO" id="GO:0004553">
    <property type="term" value="F:hydrolase activity, hydrolyzing O-glycosyl compounds"/>
    <property type="evidence" value="ECO:0007669"/>
    <property type="project" value="TreeGrafter"/>
</dbReference>
<dbReference type="GO" id="GO:0005975">
    <property type="term" value="P:carbohydrate metabolic process"/>
    <property type="evidence" value="ECO:0007669"/>
    <property type="project" value="InterPro"/>
</dbReference>
<dbReference type="AlphaFoldDB" id="A0AAQ2HG94"/>
<name>A0AAQ2HG94_9MICO</name>
<dbReference type="InterPro" id="IPR005196">
    <property type="entry name" value="Glyco_hydro_65_N"/>
</dbReference>
<evidence type="ECO:0000256" key="1">
    <source>
        <dbReference type="ARBA" id="ARBA00023295"/>
    </source>
</evidence>
<sequence>MASVHAAAWKALFDEVLPGLSATPQRPFDSDDYRGFIDGRLREDGIRSFLASRGLTAPDGPAAAARPADRAEAGLTVAALAERKQELFHELLEVSGVLAFPDAVTLIRRLRAEGIPRALVSSSRNGAAVLAAAGISDLFDVRVDGADAARLGLPGKPDPALFVEAARRLGVPPPLLAVIEDAEAGVRAAARGGFGLVIGLDRTNTGDRLRDAGADLVVSGLGDLDPAGLDLAEFNGTITEPPGQPANPDEPADRADPAADPTPDPTTDPTGGWAGGESGSDPWLLRYDGFDPATEGLREALCTLGNGYWGTRGAAPETDADDVHYPGTYLAGVYNRLRTDLGTHWVEDESVVNAPNWLPLWFRVADDDWFRPSSPQVQTYRQELDLRRGLLTRVVRFRDDAGRTTRVTTRRFVSQAAPHAAVLETTFEAEDWSGPITVRSALDGRIANRNVAADRLLASRHLIPRTNVAIDADTLLLEMETTQSGIHIAMAARTRAFAGDEILAPERRVQTDDAGWVAQEFELQLSPGRPVRVEKIVCVSTSRDRAIASPARSVTTWLRRLTDPAELLAAHEREWEILWDEFAVQLKTGTRQSLALNLNTFHVLQTLADVDADLDASIPARGLHGEAYRGHIFWDELFVYPILTLRRPDLSRVLLGYRYRRLNEARAAAREAGFEGAMFPWQSGIDGREVTPTEFLNVRTDEWMPDNTRLQRHVGLAVAYSVWQYYQSTGDTDFLIHQGAELLLEVARFFASLARYDEADDRYDIVGVMGPDEFHDGYPDAPGEGLRNNAYTNVMAAWVLLRAAETVSLLERRYCRPLWSRLRLRPEEVRRWEHISPRLRVPFMADGVLSQFEGYEALPELDWAGYRARYGSIGRLDLILNAEGDSTNNYRASKQADVLMLLYLFSAEELRELLGGMGYSLPPEAVVRTVDFYAARSTHGSTLSNVVHSWLEARRDRERSWQFLNQALDSDLADIQGGTTHEGIHLGAMAGSVDMVVRCYTGLEIRDNMLWLHPVLPAELTWVAFGINYREQPIRLELTPTNLRLHLHAGGATPIRVRVEGREAILSPGQTRDFPLGP</sequence>
<dbReference type="InterPro" id="IPR037018">
    <property type="entry name" value="GH65_N"/>
</dbReference>
<organism evidence="6 7">
    <name type="scientific">Cryobacterium shii</name>
    <dbReference type="NCBI Taxonomy" id="1259235"/>
    <lineage>
        <taxon>Bacteria</taxon>
        <taxon>Bacillati</taxon>
        <taxon>Actinomycetota</taxon>
        <taxon>Actinomycetes</taxon>
        <taxon>Micrococcales</taxon>
        <taxon>Microbacteriaceae</taxon>
        <taxon>Cryobacterium</taxon>
    </lineage>
</organism>
<dbReference type="GO" id="GO:0030246">
    <property type="term" value="F:carbohydrate binding"/>
    <property type="evidence" value="ECO:0007669"/>
    <property type="project" value="InterPro"/>
</dbReference>
<comment type="caution">
    <text evidence="6">The sequence shown here is derived from an EMBL/GenBank/DDBJ whole genome shotgun (WGS) entry which is preliminary data.</text>
</comment>
<dbReference type="Gene3D" id="1.10.150.240">
    <property type="entry name" value="Putative phosphatase, domain 2"/>
    <property type="match status" value="1"/>
</dbReference>
<feature type="domain" description="Glycoside hydrolase family 65 central catalytic" evidence="3">
    <location>
        <begin position="598"/>
        <end position="993"/>
    </location>
</feature>
<dbReference type="FunFam" id="1.50.10.10:FF:000053">
    <property type="entry name" value="Putative glycosyl hydrolase"/>
    <property type="match status" value="1"/>
</dbReference>
<dbReference type="Pfam" id="PF03636">
    <property type="entry name" value="Glyco_hydro_65N"/>
    <property type="match status" value="1"/>
</dbReference>
<keyword evidence="1" id="KW-0326">Glycosidase</keyword>
<dbReference type="SUPFAM" id="SSF56784">
    <property type="entry name" value="HAD-like"/>
    <property type="match status" value="1"/>
</dbReference>
<dbReference type="Gene3D" id="2.70.98.40">
    <property type="entry name" value="Glycoside hydrolase, family 65, N-terminal domain"/>
    <property type="match status" value="1"/>
</dbReference>
<dbReference type="InterPro" id="IPR006439">
    <property type="entry name" value="HAD-SF_hydro_IA"/>
</dbReference>
<protein>
    <submittedName>
        <fullName evidence="6">HAD family hydrolase</fullName>
    </submittedName>
</protein>
<feature type="domain" description="Glycoside hydrolase family 65 C-terminal" evidence="4">
    <location>
        <begin position="1003"/>
        <end position="1066"/>
    </location>
</feature>
<dbReference type="InterPro" id="IPR005195">
    <property type="entry name" value="Glyco_hydro_65_M"/>
</dbReference>
<feature type="region of interest" description="Disordered" evidence="2">
    <location>
        <begin position="233"/>
        <end position="287"/>
    </location>
</feature>
<keyword evidence="7" id="KW-1185">Reference proteome</keyword>